<organism evidence="1 2">
    <name type="scientific">Microbacterium oxydans</name>
    <dbReference type="NCBI Taxonomy" id="82380"/>
    <lineage>
        <taxon>Bacteria</taxon>
        <taxon>Bacillati</taxon>
        <taxon>Actinomycetota</taxon>
        <taxon>Actinomycetes</taxon>
        <taxon>Micrococcales</taxon>
        <taxon>Microbacteriaceae</taxon>
        <taxon>Microbacterium</taxon>
    </lineage>
</organism>
<reference evidence="1 2" key="1">
    <citation type="submission" date="2015-02" db="EMBL/GenBank/DDBJ databases">
        <title>Draft genome sequences of ten Microbacterium spp. with emphasis on heavy metal contaminated environments.</title>
        <authorList>
            <person name="Corretto E."/>
        </authorList>
    </citation>
    <scope>NUCLEOTIDE SEQUENCE [LARGE SCALE GENOMIC DNA]</scope>
    <source>
        <strain evidence="1 2">BEL4b</strain>
    </source>
</reference>
<comment type="caution">
    <text evidence="1">The sequence shown here is derived from an EMBL/GenBank/DDBJ whole genome shotgun (WGS) entry which is preliminary data.</text>
</comment>
<dbReference type="PATRIC" id="fig|82380.11.peg.1007"/>
<name>A0A0F0LFC8_9MICO</name>
<gene>
    <name evidence="1" type="ORF">RS83_00976</name>
</gene>
<evidence type="ECO:0000313" key="2">
    <source>
        <dbReference type="Proteomes" id="UP000033640"/>
    </source>
</evidence>
<sequence>MAEASNAKAFSVTFEDTFVYSTVVDDGSSLPRAVTIAFFATAAPVGEDLGERLKEHFKHVPMSEELWLVAAETLRDKAEMLLVDPELKDRLQRSSALATIRVVTFDVHGTWTEVTARAATDTFDVSAAQQWAQTAGLRRIFKDTGALLDAHAGLHYIKPGGTHTRRFIRAAAATARSAHANFVAAALLEWASAQSFERIWVDTASITGVGYALGELLHTLDERPLPRVDSFGGHEGLRNVSFTTTCIALISASTSGVLSKALESESVALGQQRTLFYIGEGTTQNVLCDMSDREGDTDHDLVTPWPSYERGDCPDCDNQQNAIVLRGDSFTPAPGLATPVTLVAKYSDAKHQAFSKHFFQKEVLSLNRHDNVSSSLRRPISVHLANYVATPEGRAEIERRLNRDIPFRTRYIIHADNPDALAIAEIAMQLCTDVGLKDVELISATTLASMTTKLNLGVSLVVAGVVNRGQDLLNISRRLRKLILGGGDIAYFIGVLRPPSQKLWDQTKSNLEWRTEGGKYALTHHWYVETESAAEEDSPWTQEADVMLTMKSWLKTQTSGDPVEAVIDARVAALSDELPGRSAFLNSDHGATNATLDMRLNPNFAFWDKAIGSRAPEATHAEVYFTVSTVLHRARHSQDGKYSLFEQPGFGNVLSAENFNRFNDAVIQAALLRAARGRELRFEELDNESRQMAAIICASLSNWSDIEQGGAALEFVLALIRGYQQLPGALRLADRHIDLVLTAGAGIPSTSAPLLELALRYLQARVAEARA</sequence>
<dbReference type="RefSeq" id="WP_045278396.1">
    <property type="nucleotide sequence ID" value="NZ_JYIW01000020.1"/>
</dbReference>
<dbReference type="EMBL" id="JYIW01000020">
    <property type="protein sequence ID" value="KJL30226.1"/>
    <property type="molecule type" value="Genomic_DNA"/>
</dbReference>
<evidence type="ECO:0000313" key="1">
    <source>
        <dbReference type="EMBL" id="KJL30226.1"/>
    </source>
</evidence>
<dbReference type="AlphaFoldDB" id="A0A0F0LFC8"/>
<dbReference type="OrthoDB" id="791936at2"/>
<accession>A0A0F0LFC8</accession>
<dbReference type="Proteomes" id="UP000033640">
    <property type="component" value="Unassembled WGS sequence"/>
</dbReference>
<protein>
    <submittedName>
        <fullName evidence="1">Uncharacterized protein</fullName>
    </submittedName>
</protein>
<proteinExistence type="predicted"/>